<evidence type="ECO:0000313" key="3">
    <source>
        <dbReference type="Proteomes" id="UP000000268"/>
    </source>
</evidence>
<keyword evidence="1" id="KW-1133">Transmembrane helix</keyword>
<dbReference type="eggNOG" id="ENOG50338AX">
    <property type="taxonomic scope" value="Bacteria"/>
</dbReference>
<dbReference type="STRING" id="329726.AM1_2328"/>
<keyword evidence="3" id="KW-1185">Reference proteome</keyword>
<name>B0C237_ACAM1</name>
<proteinExistence type="predicted"/>
<dbReference type="Proteomes" id="UP000000268">
    <property type="component" value="Chromosome"/>
</dbReference>
<keyword evidence="1" id="KW-0812">Transmembrane</keyword>
<evidence type="ECO:0000313" key="2">
    <source>
        <dbReference type="EMBL" id="ABW27338.1"/>
    </source>
</evidence>
<keyword evidence="1" id="KW-0472">Membrane</keyword>
<protein>
    <submittedName>
        <fullName evidence="2">Uncharacterized protein</fullName>
    </submittedName>
</protein>
<accession>B0C237</accession>
<dbReference type="AlphaFoldDB" id="B0C237"/>
<feature type="transmembrane region" description="Helical" evidence="1">
    <location>
        <begin position="85"/>
        <end position="107"/>
    </location>
</feature>
<gene>
    <name evidence="2" type="ordered locus">AM1_2328</name>
</gene>
<dbReference type="HOGENOM" id="CLU_1881195_0_0_3"/>
<dbReference type="OrthoDB" id="489746at2"/>
<organism evidence="2 3">
    <name type="scientific">Acaryochloris marina (strain MBIC 11017)</name>
    <dbReference type="NCBI Taxonomy" id="329726"/>
    <lineage>
        <taxon>Bacteria</taxon>
        <taxon>Bacillati</taxon>
        <taxon>Cyanobacteriota</taxon>
        <taxon>Cyanophyceae</taxon>
        <taxon>Acaryochloridales</taxon>
        <taxon>Acaryochloridaceae</taxon>
        <taxon>Acaryochloris</taxon>
    </lineage>
</organism>
<reference evidence="2 3" key="1">
    <citation type="journal article" date="2008" name="Proc. Natl. Acad. Sci. U.S.A.">
        <title>Niche adaptation and genome expansion in the chlorophyll d-producing cyanobacterium Acaryochloris marina.</title>
        <authorList>
            <person name="Swingley W.D."/>
            <person name="Chen M."/>
            <person name="Cheung P.C."/>
            <person name="Conrad A.L."/>
            <person name="Dejesa L.C."/>
            <person name="Hao J."/>
            <person name="Honchak B.M."/>
            <person name="Karbach L.E."/>
            <person name="Kurdoglu A."/>
            <person name="Lahiri S."/>
            <person name="Mastrian S.D."/>
            <person name="Miyashita H."/>
            <person name="Page L."/>
            <person name="Ramakrishna P."/>
            <person name="Satoh S."/>
            <person name="Sattley W.M."/>
            <person name="Shimada Y."/>
            <person name="Taylor H.L."/>
            <person name="Tomo T."/>
            <person name="Tsuchiya T."/>
            <person name="Wang Z.T."/>
            <person name="Raymond J."/>
            <person name="Mimuro M."/>
            <person name="Blankenship R.E."/>
            <person name="Touchman J.W."/>
        </authorList>
    </citation>
    <scope>NUCLEOTIDE SEQUENCE [LARGE SCALE GENOMIC DNA]</scope>
    <source>
        <strain evidence="3">MBIC 11017</strain>
    </source>
</reference>
<evidence type="ECO:0000256" key="1">
    <source>
        <dbReference type="SAM" id="Phobius"/>
    </source>
</evidence>
<dbReference type="EMBL" id="CP000828">
    <property type="protein sequence ID" value="ABW27338.1"/>
    <property type="molecule type" value="Genomic_DNA"/>
</dbReference>
<sequence length="135" mass="15752">MGINSYLKAVSISTLETLQQNPDLTDLFFAAQWLPEAPVWRKSYLQGEWSEETKERAVQQFSTYSSLKQPFLDEWESPEADLHKYFVVLTFLLAGYVPGHILQPWAIPELRKNSELMQQSKNRDFAPFLMFMDSQ</sequence>
<dbReference type="RefSeq" id="WP_012162812.1">
    <property type="nucleotide sequence ID" value="NC_009925.1"/>
</dbReference>
<dbReference type="KEGG" id="amr:AM1_2328"/>